<accession>A0A8C4YIP8</accession>
<dbReference type="SUPFAM" id="SSF49265">
    <property type="entry name" value="Fibronectin type III"/>
    <property type="match status" value="1"/>
</dbReference>
<evidence type="ECO:0008006" key="3">
    <source>
        <dbReference type="Google" id="ProtNLM"/>
    </source>
</evidence>
<keyword evidence="2" id="KW-1185">Reference proteome</keyword>
<reference evidence="1" key="2">
    <citation type="submission" date="2025-08" db="UniProtKB">
        <authorList>
            <consortium name="Ensembl"/>
        </authorList>
    </citation>
    <scope>IDENTIFICATION</scope>
</reference>
<dbReference type="Gene3D" id="2.60.40.10">
    <property type="entry name" value="Immunoglobulins"/>
    <property type="match status" value="1"/>
</dbReference>
<reference evidence="1" key="1">
    <citation type="submission" date="2019-06" db="EMBL/GenBank/DDBJ databases">
        <title>G10K-VGP Goodes thornscrub tortoise genome, primary haplotype.</title>
        <authorList>
            <person name="Murphy B."/>
            <person name="Edwards T."/>
            <person name="Rhie A."/>
            <person name="Koren S."/>
            <person name="Phillippy A."/>
            <person name="Fedrigo O."/>
            <person name="Haase B."/>
            <person name="Mountcastle J."/>
            <person name="Lewin H."/>
            <person name="Damas J."/>
            <person name="Howe K."/>
            <person name="Formenti G."/>
            <person name="Myers G."/>
            <person name="Durbin R."/>
            <person name="Jarvis E.D."/>
        </authorList>
    </citation>
    <scope>NUCLEOTIDE SEQUENCE [LARGE SCALE GENOMIC DNA]</scope>
</reference>
<proteinExistence type="predicted"/>
<dbReference type="InterPro" id="IPR013783">
    <property type="entry name" value="Ig-like_fold"/>
</dbReference>
<name>A0A8C4YIP8_9SAUR</name>
<dbReference type="InterPro" id="IPR036116">
    <property type="entry name" value="FN3_sf"/>
</dbReference>
<evidence type="ECO:0000313" key="1">
    <source>
        <dbReference type="Ensembl" id="ENSGEVP00005025704.1"/>
    </source>
</evidence>
<evidence type="ECO:0000313" key="2">
    <source>
        <dbReference type="Proteomes" id="UP000694390"/>
    </source>
</evidence>
<dbReference type="Ensembl" id="ENSGEVT00005027019.1">
    <property type="protein sequence ID" value="ENSGEVP00005025704.1"/>
    <property type="gene ID" value="ENSGEVG00005018230.1"/>
</dbReference>
<dbReference type="Proteomes" id="UP000694390">
    <property type="component" value="Chromosome 16"/>
</dbReference>
<protein>
    <recommendedName>
        <fullName evidence="3">Fibronectin type-III domain-containing protein</fullName>
    </recommendedName>
</protein>
<sequence>NNPEDTRNLTVPGSLRFVNVTGLKANMPYTVILYGVIQGYRTKPLSVNTTTGTLSNSFIAFHAPSFLCREGFIYLLYLLCTCSGLQPLSFSYALGVYLLPHSALLPSQVKHILPWIVPCHCHF</sequence>
<dbReference type="AlphaFoldDB" id="A0A8C4YIP8"/>
<dbReference type="OrthoDB" id="6130531at2759"/>
<organism evidence="1 2">
    <name type="scientific">Gopherus evgoodei</name>
    <name type="common">Goodes thornscrub tortoise</name>
    <dbReference type="NCBI Taxonomy" id="1825980"/>
    <lineage>
        <taxon>Eukaryota</taxon>
        <taxon>Metazoa</taxon>
        <taxon>Chordata</taxon>
        <taxon>Craniata</taxon>
        <taxon>Vertebrata</taxon>
        <taxon>Euteleostomi</taxon>
        <taxon>Archelosauria</taxon>
        <taxon>Testudinata</taxon>
        <taxon>Testudines</taxon>
        <taxon>Cryptodira</taxon>
        <taxon>Durocryptodira</taxon>
        <taxon>Testudinoidea</taxon>
        <taxon>Testudinidae</taxon>
        <taxon>Gopherus</taxon>
    </lineage>
</organism>
<reference evidence="1" key="3">
    <citation type="submission" date="2025-09" db="UniProtKB">
        <authorList>
            <consortium name="Ensembl"/>
        </authorList>
    </citation>
    <scope>IDENTIFICATION</scope>
</reference>